<evidence type="ECO:0000259" key="9">
    <source>
        <dbReference type="Pfam" id="PF01490"/>
    </source>
</evidence>
<feature type="transmembrane region" description="Helical" evidence="8">
    <location>
        <begin position="202"/>
        <end position="221"/>
    </location>
</feature>
<keyword evidence="6 8" id="KW-1133">Transmembrane helix</keyword>
<evidence type="ECO:0000256" key="6">
    <source>
        <dbReference type="ARBA" id="ARBA00022989"/>
    </source>
</evidence>
<feature type="transmembrane region" description="Helical" evidence="8">
    <location>
        <begin position="458"/>
        <end position="481"/>
    </location>
</feature>
<dbReference type="AlphaFoldDB" id="A0A8H4AK55"/>
<feature type="domain" description="Amino acid transporter transmembrane" evidence="9">
    <location>
        <begin position="89"/>
        <end position="478"/>
    </location>
</feature>
<organism evidence="10 11">
    <name type="scientific">Gigaspora margarita</name>
    <dbReference type="NCBI Taxonomy" id="4874"/>
    <lineage>
        <taxon>Eukaryota</taxon>
        <taxon>Fungi</taxon>
        <taxon>Fungi incertae sedis</taxon>
        <taxon>Mucoromycota</taxon>
        <taxon>Glomeromycotina</taxon>
        <taxon>Glomeromycetes</taxon>
        <taxon>Diversisporales</taxon>
        <taxon>Gigasporaceae</taxon>
        <taxon>Gigaspora</taxon>
    </lineage>
</organism>
<dbReference type="Pfam" id="PF01490">
    <property type="entry name" value="Aa_trans"/>
    <property type="match status" value="1"/>
</dbReference>
<dbReference type="InterPro" id="IPR013057">
    <property type="entry name" value="AA_transpt_TM"/>
</dbReference>
<dbReference type="PANTHER" id="PTHR22950">
    <property type="entry name" value="AMINO ACID TRANSPORTER"/>
    <property type="match status" value="1"/>
</dbReference>
<keyword evidence="7 8" id="KW-0472">Membrane</keyword>
<sequence>MSSTISSLSLAYRLNITIPMLLRSWISSLSRSQKYYGSNLDNSNSRAADNNDSRQNVDLENESTRLLNQHATSDLEDSKDYRSLMSLGKSTIKQTIFNAVNILVGIAILALPLAFKYTGWIIGFSIFFFCLISTNYTAKLLKKCLDTDPECLTYADLAYLAYGQKGKIFVGLIFLLDLSNQAVALMILVGDSLKIPFPHMDLTHLKLIVFLVITPITWLPIHHLSYTSLLGIPTASSLALVLLFDGLTKFDAPGSLWQPMNTHLFPPNLMVLPLSFGLINSAFSGHAVFPSLYRDMAKPLYFKKTVNSSYLISGIIYITVSVNVWIRNDGRGICYITQNIMSTGGYSLFLNSIVVWLIVINPLAKYPLTLTPINLITEETFFQTKLGSFFKSNIVKRLFIILSRSLVSFVIVGTAIIFPGFDRAMSLLGSCFSFLISIICPLLFHLKMFGRYLSKKELILDLFVLVVCSIMATLGTIWTFLANELLECDNIAN</sequence>
<accession>A0A8H4AK55</accession>
<feature type="transmembrane region" description="Helical" evidence="8">
    <location>
        <begin position="268"/>
        <end position="289"/>
    </location>
</feature>
<comment type="caution">
    <text evidence="10">The sequence shown here is derived from an EMBL/GenBank/DDBJ whole genome shotgun (WGS) entry which is preliminary data.</text>
</comment>
<dbReference type="Proteomes" id="UP000439903">
    <property type="component" value="Unassembled WGS sequence"/>
</dbReference>
<feature type="transmembrane region" description="Helical" evidence="8">
    <location>
        <begin position="95"/>
        <end position="114"/>
    </location>
</feature>
<evidence type="ECO:0000313" key="11">
    <source>
        <dbReference type="Proteomes" id="UP000439903"/>
    </source>
</evidence>
<evidence type="ECO:0000256" key="7">
    <source>
        <dbReference type="ARBA" id="ARBA00023136"/>
    </source>
</evidence>
<gene>
    <name evidence="10" type="ORF">F8M41_019337</name>
</gene>
<keyword evidence="3" id="KW-0813">Transport</keyword>
<keyword evidence="11" id="KW-1185">Reference proteome</keyword>
<evidence type="ECO:0000256" key="2">
    <source>
        <dbReference type="ARBA" id="ARBA00008066"/>
    </source>
</evidence>
<feature type="transmembrane region" description="Helical" evidence="8">
    <location>
        <begin position="228"/>
        <end position="248"/>
    </location>
</feature>
<feature type="transmembrane region" description="Helical" evidence="8">
    <location>
        <begin position="424"/>
        <end position="446"/>
    </location>
</feature>
<comment type="similarity">
    <text evidence="2">Belongs to the amino acid/polyamine transporter 2 family.</text>
</comment>
<comment type="subcellular location">
    <subcellularLocation>
        <location evidence="1">Membrane</location>
        <topology evidence="1">Multi-pass membrane protein</topology>
    </subcellularLocation>
</comment>
<evidence type="ECO:0000313" key="10">
    <source>
        <dbReference type="EMBL" id="KAF0505196.1"/>
    </source>
</evidence>
<protein>
    <submittedName>
        <fullName evidence="10">Solute carrier family 32</fullName>
    </submittedName>
</protein>
<feature type="transmembrane region" description="Helical" evidence="8">
    <location>
        <begin position="398"/>
        <end position="418"/>
    </location>
</feature>
<keyword evidence="4 8" id="KW-0812">Transmembrane</keyword>
<reference evidence="10 11" key="1">
    <citation type="journal article" date="2019" name="Environ. Microbiol.">
        <title>At the nexus of three kingdoms: the genome of the mycorrhizal fungus Gigaspora margarita provides insights into plant, endobacterial and fungal interactions.</title>
        <authorList>
            <person name="Venice F."/>
            <person name="Ghignone S."/>
            <person name="Salvioli di Fossalunga A."/>
            <person name="Amselem J."/>
            <person name="Novero M."/>
            <person name="Xianan X."/>
            <person name="Sedzielewska Toro K."/>
            <person name="Morin E."/>
            <person name="Lipzen A."/>
            <person name="Grigoriev I.V."/>
            <person name="Henrissat B."/>
            <person name="Martin F.M."/>
            <person name="Bonfante P."/>
        </authorList>
    </citation>
    <scope>NUCLEOTIDE SEQUENCE [LARGE SCALE GENOMIC DNA]</scope>
    <source>
        <strain evidence="10 11">BEG34</strain>
    </source>
</reference>
<feature type="transmembrane region" description="Helical" evidence="8">
    <location>
        <begin position="168"/>
        <end position="190"/>
    </location>
</feature>
<dbReference type="GO" id="GO:0015179">
    <property type="term" value="F:L-amino acid transmembrane transporter activity"/>
    <property type="evidence" value="ECO:0007669"/>
    <property type="project" value="TreeGrafter"/>
</dbReference>
<evidence type="ECO:0000256" key="5">
    <source>
        <dbReference type="ARBA" id="ARBA00022970"/>
    </source>
</evidence>
<proteinExistence type="inferred from homology"/>
<feature type="transmembrane region" description="Helical" evidence="8">
    <location>
        <begin position="120"/>
        <end position="138"/>
    </location>
</feature>
<evidence type="ECO:0000256" key="8">
    <source>
        <dbReference type="SAM" id="Phobius"/>
    </source>
</evidence>
<dbReference type="OrthoDB" id="655540at2759"/>
<keyword evidence="5" id="KW-0029">Amino-acid transport</keyword>
<evidence type="ECO:0000256" key="4">
    <source>
        <dbReference type="ARBA" id="ARBA00022692"/>
    </source>
</evidence>
<evidence type="ECO:0000256" key="1">
    <source>
        <dbReference type="ARBA" id="ARBA00004141"/>
    </source>
</evidence>
<dbReference type="PANTHER" id="PTHR22950:SF692">
    <property type="entry name" value="TRANSMEMBRANE AMINO ACID TRANSPORTER FAMILY PROTEIN"/>
    <property type="match status" value="1"/>
</dbReference>
<name>A0A8H4AK55_GIGMA</name>
<feature type="transmembrane region" description="Helical" evidence="8">
    <location>
        <begin position="346"/>
        <end position="364"/>
    </location>
</feature>
<dbReference type="EMBL" id="WTPW01000500">
    <property type="protein sequence ID" value="KAF0505196.1"/>
    <property type="molecule type" value="Genomic_DNA"/>
</dbReference>
<feature type="transmembrane region" description="Helical" evidence="8">
    <location>
        <begin position="310"/>
        <end position="326"/>
    </location>
</feature>
<evidence type="ECO:0000256" key="3">
    <source>
        <dbReference type="ARBA" id="ARBA00022448"/>
    </source>
</evidence>
<dbReference type="GO" id="GO:0005774">
    <property type="term" value="C:vacuolar membrane"/>
    <property type="evidence" value="ECO:0007669"/>
    <property type="project" value="TreeGrafter"/>
</dbReference>